<sequence>MEDNDNIVEFKPAEKDTEKQPIFKQTTTYRRRLTCPHGNFTIDESTDTISCGMCNAQLSPMWVLKELANKNSQLYWHWVDMQKRVEKTRNKMRCKCQHCGQMTAIQR</sequence>
<evidence type="ECO:0000313" key="1">
    <source>
        <dbReference type="EMBL" id="ABX77093.1"/>
    </source>
</evidence>
<proteinExistence type="predicted"/>
<keyword evidence="1" id="KW-0614">Plasmid</keyword>
<organism evidence="1">
    <name type="scientific">Vibrio sp. 0908</name>
    <dbReference type="NCBI Taxonomy" id="452802"/>
    <lineage>
        <taxon>Bacteria</taxon>
        <taxon>Pseudomonadati</taxon>
        <taxon>Pseudomonadota</taxon>
        <taxon>Gammaproteobacteria</taxon>
        <taxon>Vibrionales</taxon>
        <taxon>Vibrionaceae</taxon>
        <taxon>Vibrio</taxon>
    </lineage>
</organism>
<gene>
    <name evidence="1" type="ORF">BMSC_0006</name>
</gene>
<accession>A9M4T9</accession>
<dbReference type="AlphaFoldDB" id="A9M4T9"/>
<reference evidence="1" key="1">
    <citation type="journal article" date="2007" name="Appl. Environ. Microbiol.">
        <title>Sequence characterization and comparative analysis of three plasmids isolated from environmental Vibrio spp.</title>
        <authorList>
            <person name="Hazen T.H."/>
            <person name="Wu D."/>
            <person name="Eisen J.A."/>
            <person name="Sobecky P.A."/>
        </authorList>
    </citation>
    <scope>NUCLEOTIDE SEQUENCE [LARGE SCALE GENOMIC DNA]</scope>
    <source>
        <strain evidence="1">0908</strain>
        <plasmid evidence="1">p0908</plasmid>
    </source>
</reference>
<protein>
    <submittedName>
        <fullName evidence="1">Uncharacterized protein</fullName>
    </submittedName>
</protein>
<geneLocation type="plasmid" evidence="1">
    <name>p0908</name>
</geneLocation>
<name>A9M4T9_9VIBR</name>
<dbReference type="EMBL" id="CP000756">
    <property type="protein sequence ID" value="ABX77093.1"/>
    <property type="molecule type" value="Genomic_DNA"/>
</dbReference>